<feature type="region of interest" description="Disordered" evidence="2">
    <location>
        <begin position="284"/>
        <end position="325"/>
    </location>
</feature>
<keyword evidence="5" id="KW-1185">Reference proteome</keyword>
<feature type="region of interest" description="Disordered" evidence="2">
    <location>
        <begin position="362"/>
        <end position="403"/>
    </location>
</feature>
<feature type="coiled-coil region" evidence="1">
    <location>
        <begin position="84"/>
        <end position="111"/>
    </location>
</feature>
<evidence type="ECO:0000313" key="4">
    <source>
        <dbReference type="EMBL" id="KIZ06828.1"/>
    </source>
</evidence>
<proteinExistence type="predicted"/>
<accession>A0A0D2K9C5</accession>
<organism evidence="4 5">
    <name type="scientific">Monoraphidium neglectum</name>
    <dbReference type="NCBI Taxonomy" id="145388"/>
    <lineage>
        <taxon>Eukaryota</taxon>
        <taxon>Viridiplantae</taxon>
        <taxon>Chlorophyta</taxon>
        <taxon>core chlorophytes</taxon>
        <taxon>Chlorophyceae</taxon>
        <taxon>CS clade</taxon>
        <taxon>Sphaeropleales</taxon>
        <taxon>Selenastraceae</taxon>
        <taxon>Monoraphidium</taxon>
    </lineage>
</organism>
<dbReference type="RefSeq" id="XP_013905847.1">
    <property type="nucleotide sequence ID" value="XM_014050393.1"/>
</dbReference>
<name>A0A0D2K9C5_9CHLO</name>
<feature type="signal peptide" evidence="3">
    <location>
        <begin position="1"/>
        <end position="21"/>
    </location>
</feature>
<keyword evidence="1" id="KW-0175">Coiled coil</keyword>
<feature type="compositionally biased region" description="Low complexity" evidence="2">
    <location>
        <begin position="362"/>
        <end position="390"/>
    </location>
</feature>
<keyword evidence="3" id="KW-0732">Signal</keyword>
<protein>
    <recommendedName>
        <fullName evidence="6">BZIP domain-containing protein</fullName>
    </recommendedName>
</protein>
<evidence type="ECO:0000256" key="2">
    <source>
        <dbReference type="SAM" id="MobiDB-lite"/>
    </source>
</evidence>
<dbReference type="EMBL" id="KK100326">
    <property type="protein sequence ID" value="KIZ06828.1"/>
    <property type="molecule type" value="Genomic_DNA"/>
</dbReference>
<feature type="chain" id="PRO_5002245571" description="BZIP domain-containing protein" evidence="3">
    <location>
        <begin position="22"/>
        <end position="580"/>
    </location>
</feature>
<dbReference type="GeneID" id="25728537"/>
<gene>
    <name evidence="4" type="ORF">MNEG_1129</name>
</gene>
<evidence type="ECO:0000256" key="1">
    <source>
        <dbReference type="SAM" id="Coils"/>
    </source>
</evidence>
<evidence type="ECO:0000256" key="3">
    <source>
        <dbReference type="SAM" id="SignalP"/>
    </source>
</evidence>
<feature type="compositionally biased region" description="Pro residues" evidence="2">
    <location>
        <begin position="305"/>
        <end position="325"/>
    </location>
</feature>
<feature type="region of interest" description="Disordered" evidence="2">
    <location>
        <begin position="539"/>
        <end position="565"/>
    </location>
</feature>
<evidence type="ECO:0008006" key="6">
    <source>
        <dbReference type="Google" id="ProtNLM"/>
    </source>
</evidence>
<reference evidence="4 5" key="1">
    <citation type="journal article" date="2013" name="BMC Genomics">
        <title>Reconstruction of the lipid metabolism for the microalga Monoraphidium neglectum from its genome sequence reveals characteristics suitable for biofuel production.</title>
        <authorList>
            <person name="Bogen C."/>
            <person name="Al-Dilaimi A."/>
            <person name="Albersmeier A."/>
            <person name="Wichmann J."/>
            <person name="Grundmann M."/>
            <person name="Rupp O."/>
            <person name="Lauersen K.J."/>
            <person name="Blifernez-Klassen O."/>
            <person name="Kalinowski J."/>
            <person name="Goesmann A."/>
            <person name="Mussgnug J.H."/>
            <person name="Kruse O."/>
        </authorList>
    </citation>
    <scope>NUCLEOTIDE SEQUENCE [LARGE SCALE GENOMIC DNA]</scope>
    <source>
        <strain evidence="4 5">SAG 48.87</strain>
    </source>
</reference>
<dbReference type="Proteomes" id="UP000054498">
    <property type="component" value="Unassembled WGS sequence"/>
</dbReference>
<dbReference type="KEGG" id="mng:MNEG_1129"/>
<sequence length="580" mass="59026">MARALFVAALAVILMVAPALAARDLKGQRPDYGGLLNTVTDTVAGLPVAGPVAGSLVTGVLDTTGNLVTGVRGVTTGLTTTDIVGDHEAKLQRQQLLNKAAQQRYRQRRREREGTVKATLGHIQETNSALQAQVMALESALITTQMAAAAATAPLLLQPPLLAPGQQAQLLQPQAPLVIGGLPMAPAAPPAAVPLVLLPQPVAGASCQLQHVAARGPGVVLQAAASEELSGQTGLQSQDFPQSMPQHMAMQHYQSDFQGSPPAHCSASPVATAAAASAAAPAAVPPTLRQPERVGSGCSSACAAAPPPAPQQPPPPQRPPLPVIVPSPEHRARLAALREFAAVQELGALVAAAAESCAAAVDVGSPPPAATSSSGRGSAHGSASDMAAAAAEEEDQAPEPANPKQHWLQALADVRLSDCQMGELLALRADLLAALARCLTERRALAARLAAGCTLAAEQAGAFCTSSPGAQLSDSRLQLQQRGYVGGMARGSIAVRDFAAQLQASIQGEGRLMREFTAGVLGRLLAPQQAALVMVAHPHCTGEPPPPRRHNAPAPRPLSAAGGSDAGTPVATMICSAARA</sequence>
<dbReference type="AlphaFoldDB" id="A0A0D2K9C5"/>
<evidence type="ECO:0000313" key="5">
    <source>
        <dbReference type="Proteomes" id="UP000054498"/>
    </source>
</evidence>